<dbReference type="EMBL" id="GBXM01090720">
    <property type="protein sequence ID" value="JAH17857.1"/>
    <property type="molecule type" value="Transcribed_RNA"/>
</dbReference>
<dbReference type="AlphaFoldDB" id="A0A0E9QN14"/>
<protein>
    <submittedName>
        <fullName evidence="1">Uncharacterized protein</fullName>
    </submittedName>
</protein>
<proteinExistence type="predicted"/>
<name>A0A0E9QN14_ANGAN</name>
<organism evidence="1">
    <name type="scientific">Anguilla anguilla</name>
    <name type="common">European freshwater eel</name>
    <name type="synonym">Muraena anguilla</name>
    <dbReference type="NCBI Taxonomy" id="7936"/>
    <lineage>
        <taxon>Eukaryota</taxon>
        <taxon>Metazoa</taxon>
        <taxon>Chordata</taxon>
        <taxon>Craniata</taxon>
        <taxon>Vertebrata</taxon>
        <taxon>Euteleostomi</taxon>
        <taxon>Actinopterygii</taxon>
        <taxon>Neopterygii</taxon>
        <taxon>Teleostei</taxon>
        <taxon>Anguilliformes</taxon>
        <taxon>Anguillidae</taxon>
        <taxon>Anguilla</taxon>
    </lineage>
</organism>
<reference evidence="1" key="2">
    <citation type="journal article" date="2015" name="Fish Shellfish Immunol.">
        <title>Early steps in the European eel (Anguilla anguilla)-Vibrio vulnificus interaction in the gills: Role of the RtxA13 toxin.</title>
        <authorList>
            <person name="Callol A."/>
            <person name="Pajuelo D."/>
            <person name="Ebbesson L."/>
            <person name="Teles M."/>
            <person name="MacKenzie S."/>
            <person name="Amaro C."/>
        </authorList>
    </citation>
    <scope>NUCLEOTIDE SEQUENCE</scope>
</reference>
<sequence length="25" mass="2958">MSLSNTEKQTPFQRWLYRVQTSLGS</sequence>
<evidence type="ECO:0000313" key="1">
    <source>
        <dbReference type="EMBL" id="JAH17857.1"/>
    </source>
</evidence>
<accession>A0A0E9QN14</accession>
<reference evidence="1" key="1">
    <citation type="submission" date="2014-11" db="EMBL/GenBank/DDBJ databases">
        <authorList>
            <person name="Amaro Gonzalez C."/>
        </authorList>
    </citation>
    <scope>NUCLEOTIDE SEQUENCE</scope>
</reference>